<comment type="caution">
    <text evidence="6">The sequence shown here is derived from an EMBL/GenBank/DDBJ whole genome shotgun (WGS) entry which is preliminary data.</text>
</comment>
<evidence type="ECO:0000256" key="2">
    <source>
        <dbReference type="ARBA" id="ARBA00023015"/>
    </source>
</evidence>
<dbReference type="SUPFAM" id="SSF47413">
    <property type="entry name" value="lambda repressor-like DNA-binding domains"/>
    <property type="match status" value="1"/>
</dbReference>
<dbReference type="InterPro" id="IPR010982">
    <property type="entry name" value="Lambda_DNA-bd_dom_sf"/>
</dbReference>
<accession>A0A0J1FX92</accession>
<dbReference type="EMBL" id="LDZY01000001">
    <property type="protein sequence ID" value="KLU67623.1"/>
    <property type="molecule type" value="Genomic_DNA"/>
</dbReference>
<dbReference type="InterPro" id="IPR046335">
    <property type="entry name" value="LacI/GalR-like_sensor"/>
</dbReference>
<sequence>MATIRDVARLAGVSISTVSRVLNKSGYVNIETEREVNKAIQMLKYEPSDVARGLTNKKTRTIALILPDIVNPFFPELSRAVEDVARTSGYTVIFGNSDGQANKEKAYINILKQKYISGIIFASHNLNRNDVEYLEKIDIPFVVLDRAPSQEGCTVVRSNNFEGAKLAVQHLLDAGCNKIAHIYGPQEINTAKDRLIGYEESVKNFKWYSPTLMVPGNFKLDGGMNAAHVLMERHPDVDGIFVGNDLMAVGALKTLLRLGINVPNQIAICGFDGIHLAEAVEPELTTIAQPIYEMGVLAADLLIKKIEGAEVDNRIYELEVKLVPRASTTKCI</sequence>
<dbReference type="GO" id="GO:0003700">
    <property type="term" value="F:DNA-binding transcription factor activity"/>
    <property type="evidence" value="ECO:0007669"/>
    <property type="project" value="TreeGrafter"/>
</dbReference>
<dbReference type="SMART" id="SM00354">
    <property type="entry name" value="HTH_LACI"/>
    <property type="match status" value="1"/>
</dbReference>
<keyword evidence="3" id="KW-0238">DNA-binding</keyword>
<dbReference type="CDD" id="cd01392">
    <property type="entry name" value="HTH_LacI"/>
    <property type="match status" value="1"/>
</dbReference>
<dbReference type="PATRIC" id="fig|476652.3.peg.17"/>
<dbReference type="Proteomes" id="UP000036356">
    <property type="component" value="Unassembled WGS sequence"/>
</dbReference>
<organism evidence="6 7">
    <name type="scientific">Desulfosporosinus acididurans</name>
    <dbReference type="NCBI Taxonomy" id="476652"/>
    <lineage>
        <taxon>Bacteria</taxon>
        <taxon>Bacillati</taxon>
        <taxon>Bacillota</taxon>
        <taxon>Clostridia</taxon>
        <taxon>Eubacteriales</taxon>
        <taxon>Desulfitobacteriaceae</taxon>
        <taxon>Desulfosporosinus</taxon>
    </lineage>
</organism>
<protein>
    <submittedName>
        <fullName evidence="6">Catabolite control protein A</fullName>
    </submittedName>
</protein>
<keyword evidence="7" id="KW-1185">Reference proteome</keyword>
<dbReference type="InterPro" id="IPR028082">
    <property type="entry name" value="Peripla_BP_I"/>
</dbReference>
<dbReference type="PANTHER" id="PTHR30146:SF95">
    <property type="entry name" value="RIBOSE OPERON REPRESSOR"/>
    <property type="match status" value="1"/>
</dbReference>
<reference evidence="6 7" key="1">
    <citation type="submission" date="2015-06" db="EMBL/GenBank/DDBJ databases">
        <title>Draft genome of the moderately acidophilic sulfate reducer Candidatus Desulfosporosinus acididurans strain M1.</title>
        <authorList>
            <person name="Poehlein A."/>
            <person name="Petzsch P."/>
            <person name="Johnson B.D."/>
            <person name="Schloemann M."/>
            <person name="Daniel R."/>
            <person name="Muehling M."/>
        </authorList>
    </citation>
    <scope>NUCLEOTIDE SEQUENCE [LARGE SCALE GENOMIC DNA]</scope>
    <source>
        <strain evidence="6 7">M1</strain>
    </source>
</reference>
<name>A0A0J1FX92_9FIRM</name>
<keyword evidence="4" id="KW-0804">Transcription</keyword>
<dbReference type="RefSeq" id="WP_047808017.1">
    <property type="nucleotide sequence ID" value="NZ_LDZY01000001.1"/>
</dbReference>
<dbReference type="AlphaFoldDB" id="A0A0J1FX92"/>
<dbReference type="Gene3D" id="1.10.260.40">
    <property type="entry name" value="lambda repressor-like DNA-binding domains"/>
    <property type="match status" value="1"/>
</dbReference>
<evidence type="ECO:0000256" key="1">
    <source>
        <dbReference type="ARBA" id="ARBA00022491"/>
    </source>
</evidence>
<dbReference type="PROSITE" id="PS50932">
    <property type="entry name" value="HTH_LACI_2"/>
    <property type="match status" value="1"/>
</dbReference>
<dbReference type="Pfam" id="PF00356">
    <property type="entry name" value="LacI"/>
    <property type="match status" value="1"/>
</dbReference>
<dbReference type="Gene3D" id="3.40.50.2300">
    <property type="match status" value="2"/>
</dbReference>
<dbReference type="STRING" id="476652.DEAC_c00170"/>
<dbReference type="GO" id="GO:0000976">
    <property type="term" value="F:transcription cis-regulatory region binding"/>
    <property type="evidence" value="ECO:0007669"/>
    <property type="project" value="TreeGrafter"/>
</dbReference>
<dbReference type="SUPFAM" id="SSF53822">
    <property type="entry name" value="Periplasmic binding protein-like I"/>
    <property type="match status" value="1"/>
</dbReference>
<evidence type="ECO:0000259" key="5">
    <source>
        <dbReference type="PROSITE" id="PS50932"/>
    </source>
</evidence>
<dbReference type="Pfam" id="PF13377">
    <property type="entry name" value="Peripla_BP_3"/>
    <property type="match status" value="1"/>
</dbReference>
<feature type="domain" description="HTH lacI-type" evidence="5">
    <location>
        <begin position="2"/>
        <end position="56"/>
    </location>
</feature>
<dbReference type="PROSITE" id="PS00356">
    <property type="entry name" value="HTH_LACI_1"/>
    <property type="match status" value="1"/>
</dbReference>
<dbReference type="PANTHER" id="PTHR30146">
    <property type="entry name" value="LACI-RELATED TRANSCRIPTIONAL REPRESSOR"/>
    <property type="match status" value="1"/>
</dbReference>
<evidence type="ECO:0000313" key="6">
    <source>
        <dbReference type="EMBL" id="KLU67623.1"/>
    </source>
</evidence>
<dbReference type="InterPro" id="IPR000843">
    <property type="entry name" value="HTH_LacI"/>
</dbReference>
<evidence type="ECO:0000313" key="7">
    <source>
        <dbReference type="Proteomes" id="UP000036356"/>
    </source>
</evidence>
<keyword evidence="1" id="KW-0678">Repressor</keyword>
<dbReference type="PRINTS" id="PR00036">
    <property type="entry name" value="HTHLACI"/>
</dbReference>
<gene>
    <name evidence="6" type="primary">ccpA</name>
    <name evidence="6" type="ORF">DEAC_c00170</name>
</gene>
<dbReference type="CDD" id="cd06267">
    <property type="entry name" value="PBP1_LacI_sugar_binding-like"/>
    <property type="match status" value="1"/>
</dbReference>
<evidence type="ECO:0000256" key="3">
    <source>
        <dbReference type="ARBA" id="ARBA00023125"/>
    </source>
</evidence>
<evidence type="ECO:0000256" key="4">
    <source>
        <dbReference type="ARBA" id="ARBA00023163"/>
    </source>
</evidence>
<proteinExistence type="predicted"/>
<keyword evidence="2" id="KW-0805">Transcription regulation</keyword>